<comment type="similarity">
    <text evidence="2">Belongs to the MTB12 family.</text>
</comment>
<feature type="chain" id="PRO_5046611730" description="Low molecular weight antigen MTB12-like C-terminal domain-containing protein" evidence="3">
    <location>
        <begin position="23"/>
        <end position="170"/>
    </location>
</feature>
<keyword evidence="6" id="KW-1185">Reference proteome</keyword>
<protein>
    <recommendedName>
        <fullName evidence="4">Low molecular weight antigen MTB12-like C-terminal domain-containing protein</fullName>
    </recommendedName>
</protein>
<dbReference type="Proteomes" id="UP001500822">
    <property type="component" value="Unassembled WGS sequence"/>
</dbReference>
<dbReference type="InterPro" id="IPR058644">
    <property type="entry name" value="Mtb12-like_C"/>
</dbReference>
<reference evidence="6" key="1">
    <citation type="journal article" date="2019" name="Int. J. Syst. Evol. Microbiol.">
        <title>The Global Catalogue of Microorganisms (GCM) 10K type strain sequencing project: providing services to taxonomists for standard genome sequencing and annotation.</title>
        <authorList>
            <consortium name="The Broad Institute Genomics Platform"/>
            <consortium name="The Broad Institute Genome Sequencing Center for Infectious Disease"/>
            <person name="Wu L."/>
            <person name="Ma J."/>
        </authorList>
    </citation>
    <scope>NUCLEOTIDE SEQUENCE [LARGE SCALE GENOMIC DNA]</scope>
    <source>
        <strain evidence="6">JCM 18077</strain>
    </source>
</reference>
<evidence type="ECO:0000256" key="3">
    <source>
        <dbReference type="SAM" id="SignalP"/>
    </source>
</evidence>
<gene>
    <name evidence="5" type="ORF">GCM10023217_26530</name>
</gene>
<feature type="signal peptide" evidence="3">
    <location>
        <begin position="1"/>
        <end position="22"/>
    </location>
</feature>
<evidence type="ECO:0000256" key="1">
    <source>
        <dbReference type="ARBA" id="ARBA00022729"/>
    </source>
</evidence>
<comment type="caution">
    <text evidence="5">The sequence shown here is derived from an EMBL/GenBank/DDBJ whole genome shotgun (WGS) entry which is preliminary data.</text>
</comment>
<accession>A0ABP8ZDK8</accession>
<dbReference type="RefSeq" id="WP_345313861.1">
    <property type="nucleotide sequence ID" value="NZ_BAABIE010000012.1"/>
</dbReference>
<dbReference type="Pfam" id="PF26580">
    <property type="entry name" value="Mtb12_C"/>
    <property type="match status" value="1"/>
</dbReference>
<evidence type="ECO:0000256" key="2">
    <source>
        <dbReference type="ARBA" id="ARBA00093774"/>
    </source>
</evidence>
<evidence type="ECO:0000313" key="5">
    <source>
        <dbReference type="EMBL" id="GAA4753740.1"/>
    </source>
</evidence>
<organism evidence="5 6">
    <name type="scientific">Gordonia alkaliphila</name>
    <dbReference type="NCBI Taxonomy" id="1053547"/>
    <lineage>
        <taxon>Bacteria</taxon>
        <taxon>Bacillati</taxon>
        <taxon>Actinomycetota</taxon>
        <taxon>Actinomycetes</taxon>
        <taxon>Mycobacteriales</taxon>
        <taxon>Gordoniaceae</taxon>
        <taxon>Gordonia</taxon>
    </lineage>
</organism>
<name>A0ABP8ZDK8_9ACTN</name>
<dbReference type="EMBL" id="BAABIE010000012">
    <property type="protein sequence ID" value="GAA4753740.1"/>
    <property type="molecule type" value="Genomic_DNA"/>
</dbReference>
<sequence>MQKTLRKPVLAVAALAAGAAIALTGCSSDSTDNATSSAVSAATSATDQVKAAVDGLDNAQAQDILRKAVDPATPAADIDSVVDAADPATTAALMGFAKGSSAAGYTPDVYTVTSVATADKVDGKDAATVNISVKSPHTPQPIDMPLVFVKVDGTWKLSSDAVTQLAAMGR</sequence>
<dbReference type="PROSITE" id="PS51257">
    <property type="entry name" value="PROKAR_LIPOPROTEIN"/>
    <property type="match status" value="1"/>
</dbReference>
<feature type="domain" description="Low molecular weight antigen MTB12-like C-terminal" evidence="4">
    <location>
        <begin position="59"/>
        <end position="169"/>
    </location>
</feature>
<evidence type="ECO:0000313" key="6">
    <source>
        <dbReference type="Proteomes" id="UP001500822"/>
    </source>
</evidence>
<evidence type="ECO:0000259" key="4">
    <source>
        <dbReference type="Pfam" id="PF26580"/>
    </source>
</evidence>
<keyword evidence="1 3" id="KW-0732">Signal</keyword>
<proteinExistence type="inferred from homology"/>